<dbReference type="EMBL" id="VBTH01000023">
    <property type="protein sequence ID" value="TLQ03442.1"/>
    <property type="molecule type" value="Genomic_DNA"/>
</dbReference>
<dbReference type="RefSeq" id="WP_138474868.1">
    <property type="nucleotide sequence ID" value="NZ_VBTH01000023.1"/>
</dbReference>
<dbReference type="AlphaFoldDB" id="A0A5R9BTV7"/>
<accession>A0A5R9BTV7</accession>
<feature type="domain" description="Competence protein CoiA nuclease-like" evidence="1">
    <location>
        <begin position="57"/>
        <end position="166"/>
    </location>
</feature>
<evidence type="ECO:0000313" key="2">
    <source>
        <dbReference type="EMBL" id="TLQ03442.1"/>
    </source>
</evidence>
<dbReference type="Proteomes" id="UP000305541">
    <property type="component" value="Unassembled WGS sequence"/>
</dbReference>
<dbReference type="OrthoDB" id="3784230at2"/>
<evidence type="ECO:0000313" key="3">
    <source>
        <dbReference type="Proteomes" id="UP000305541"/>
    </source>
</evidence>
<evidence type="ECO:0000259" key="1">
    <source>
        <dbReference type="Pfam" id="PF06054"/>
    </source>
</evidence>
<protein>
    <submittedName>
        <fullName evidence="2">Competence protein</fullName>
    </submittedName>
</protein>
<reference evidence="2 3" key="1">
    <citation type="submission" date="2019-05" db="EMBL/GenBank/DDBJ databases">
        <title>The metagenome of a microbial culture collection derived from dairy environment covers the genomic content of the human microbiome.</title>
        <authorList>
            <person name="Roder T."/>
            <person name="Wuthrich D."/>
            <person name="Sattari Z."/>
            <person name="Von Ah U."/>
            <person name="Bar C."/>
            <person name="Ronchi F."/>
            <person name="Macpherson A.J."/>
            <person name="Ganal-Vonarburg S.C."/>
            <person name="Bruggmann R."/>
            <person name="Vergeres G."/>
        </authorList>
    </citation>
    <scope>NUCLEOTIDE SEQUENCE [LARGE SCALE GENOMIC DNA]</scope>
    <source>
        <strain evidence="2 3">FAM 18815</strain>
    </source>
</reference>
<sequence>MKFALDKYGREVRAEEALNIGEYTCLRCKKRVLLCTGEYKRNYFSHYRPSKVKGRGETKRHVAGKKRIISFLKAKGFHVDDEQYIASIRRRADIVVMMDDEKYFVEYQCSPIELNEIRQRKKDYELVGTNSIWIAGPYHMQKNLFATVQKFAKKSSKLGVYFIFWDALKQNEPQVFYKIQRNVLGGITYNLALIGKDFKLYNKQSRRKNNWQSVEWEVDQMSKLLLGNRVDSRYLKTQQECYENNKNLLGCPWIVHFPRKCQDFYNNGIPLLNRVSFLILAAKRPFITNEDRRAVDTEFWNHLLKRGIVSKVNNGWRLTEEKITWYKDADEKKENMKKYLKSDIDEQEFN</sequence>
<dbReference type="Pfam" id="PF06054">
    <property type="entry name" value="CoiA_nuc"/>
    <property type="match status" value="1"/>
</dbReference>
<organism evidence="2 3">
    <name type="scientific">Pediococcus stilesii</name>
    <dbReference type="NCBI Taxonomy" id="331679"/>
    <lineage>
        <taxon>Bacteria</taxon>
        <taxon>Bacillati</taxon>
        <taxon>Bacillota</taxon>
        <taxon>Bacilli</taxon>
        <taxon>Lactobacillales</taxon>
        <taxon>Lactobacillaceae</taxon>
        <taxon>Pediococcus</taxon>
    </lineage>
</organism>
<name>A0A5R9BTV7_9LACO</name>
<proteinExistence type="predicted"/>
<comment type="caution">
    <text evidence="2">The sequence shown here is derived from an EMBL/GenBank/DDBJ whole genome shotgun (WGS) entry which is preliminary data.</text>
</comment>
<dbReference type="InterPro" id="IPR010330">
    <property type="entry name" value="CoiA_nuc"/>
</dbReference>
<gene>
    <name evidence="2" type="ORF">FEZ51_09315</name>
</gene>